<evidence type="ECO:0000313" key="1">
    <source>
        <dbReference type="EMBL" id="GAA3760572.1"/>
    </source>
</evidence>
<comment type="caution">
    <text evidence="1">The sequence shown here is derived from an EMBL/GenBank/DDBJ whole genome shotgun (WGS) entry which is preliminary data.</text>
</comment>
<name>A0ABP7GDV5_9ACTN</name>
<dbReference type="Proteomes" id="UP001499884">
    <property type="component" value="Unassembled WGS sequence"/>
</dbReference>
<proteinExistence type="predicted"/>
<sequence>MRLVAVLDALHGAIGVKDPLHSGERILRGDGMTSFGSVRSAGCNRGPVKADVTRGMLHSGAPASPDRLLHDVGARGLQEPTGLLRT</sequence>
<accession>A0ABP7GDV5</accession>
<dbReference type="EMBL" id="BAABEP010000088">
    <property type="protein sequence ID" value="GAA3760572.1"/>
    <property type="molecule type" value="Genomic_DNA"/>
</dbReference>
<keyword evidence="2" id="KW-1185">Reference proteome</keyword>
<organism evidence="1 2">
    <name type="scientific">Streptomyces tremellae</name>
    <dbReference type="NCBI Taxonomy" id="1124239"/>
    <lineage>
        <taxon>Bacteria</taxon>
        <taxon>Bacillati</taxon>
        <taxon>Actinomycetota</taxon>
        <taxon>Actinomycetes</taxon>
        <taxon>Kitasatosporales</taxon>
        <taxon>Streptomycetaceae</taxon>
        <taxon>Streptomyces</taxon>
    </lineage>
</organism>
<protein>
    <submittedName>
        <fullName evidence="1">Uncharacterized protein</fullName>
    </submittedName>
</protein>
<gene>
    <name evidence="1" type="ORF">GCM10023082_63510</name>
</gene>
<reference evidence="2" key="1">
    <citation type="journal article" date="2019" name="Int. J. Syst. Evol. Microbiol.">
        <title>The Global Catalogue of Microorganisms (GCM) 10K type strain sequencing project: providing services to taxonomists for standard genome sequencing and annotation.</title>
        <authorList>
            <consortium name="The Broad Institute Genomics Platform"/>
            <consortium name="The Broad Institute Genome Sequencing Center for Infectious Disease"/>
            <person name="Wu L."/>
            <person name="Ma J."/>
        </authorList>
    </citation>
    <scope>NUCLEOTIDE SEQUENCE [LARGE SCALE GENOMIC DNA]</scope>
    <source>
        <strain evidence="2">JCM 30846</strain>
    </source>
</reference>
<evidence type="ECO:0000313" key="2">
    <source>
        <dbReference type="Proteomes" id="UP001499884"/>
    </source>
</evidence>